<reference evidence="7" key="1">
    <citation type="submission" date="2020-06" db="EMBL/GenBank/DDBJ databases">
        <authorList>
            <consortium name="Plant Systems Biology data submission"/>
        </authorList>
    </citation>
    <scope>NUCLEOTIDE SEQUENCE</scope>
    <source>
        <strain evidence="7">D6</strain>
    </source>
</reference>
<dbReference type="AlphaFoldDB" id="A0A9N8ECJ4"/>
<evidence type="ECO:0000313" key="8">
    <source>
        <dbReference type="Proteomes" id="UP001153069"/>
    </source>
</evidence>
<protein>
    <submittedName>
        <fullName evidence="7">Uncharacterized protein</fullName>
    </submittedName>
</protein>
<evidence type="ECO:0000313" key="7">
    <source>
        <dbReference type="EMBL" id="CAB9518932.1"/>
    </source>
</evidence>
<comment type="caution">
    <text evidence="7">The sequence shown here is derived from an EMBL/GenBank/DDBJ whole genome shotgun (WGS) entry which is preliminary data.</text>
</comment>
<feature type="region of interest" description="Disordered" evidence="5">
    <location>
        <begin position="134"/>
        <end position="195"/>
    </location>
</feature>
<evidence type="ECO:0000256" key="1">
    <source>
        <dbReference type="ARBA" id="ARBA00022614"/>
    </source>
</evidence>
<evidence type="ECO:0000256" key="6">
    <source>
        <dbReference type="SAM" id="Phobius"/>
    </source>
</evidence>
<dbReference type="SUPFAM" id="SSF52058">
    <property type="entry name" value="L domain-like"/>
    <property type="match status" value="1"/>
</dbReference>
<dbReference type="OrthoDB" id="69127at2759"/>
<feature type="transmembrane region" description="Helical" evidence="6">
    <location>
        <begin position="301"/>
        <end position="321"/>
    </location>
</feature>
<dbReference type="SMART" id="SM00369">
    <property type="entry name" value="LRR_TYP"/>
    <property type="match status" value="4"/>
</dbReference>
<dbReference type="FunFam" id="3.80.10.10:FF:000095">
    <property type="entry name" value="LRR receptor-like serine/threonine-protein kinase GSO1"/>
    <property type="match status" value="1"/>
</dbReference>
<accession>A0A9N8ECJ4</accession>
<feature type="compositionally biased region" description="Polar residues" evidence="5">
    <location>
        <begin position="168"/>
        <end position="187"/>
    </location>
</feature>
<keyword evidence="3" id="KW-0677">Repeat</keyword>
<organism evidence="7 8">
    <name type="scientific">Seminavis robusta</name>
    <dbReference type="NCBI Taxonomy" id="568900"/>
    <lineage>
        <taxon>Eukaryota</taxon>
        <taxon>Sar</taxon>
        <taxon>Stramenopiles</taxon>
        <taxon>Ochrophyta</taxon>
        <taxon>Bacillariophyta</taxon>
        <taxon>Bacillariophyceae</taxon>
        <taxon>Bacillariophycidae</taxon>
        <taxon>Naviculales</taxon>
        <taxon>Naviculaceae</taxon>
        <taxon>Seminavis</taxon>
    </lineage>
</organism>
<dbReference type="PROSITE" id="PS51450">
    <property type="entry name" value="LRR"/>
    <property type="match status" value="1"/>
</dbReference>
<dbReference type="EMBL" id="CAICTM010000972">
    <property type="protein sequence ID" value="CAB9518932.1"/>
    <property type="molecule type" value="Genomic_DNA"/>
</dbReference>
<dbReference type="PANTHER" id="PTHR47988">
    <property type="entry name" value="SOMATIC EMBRYOGENESIS RECEPTOR KINASE 1"/>
    <property type="match status" value="1"/>
</dbReference>
<dbReference type="InterPro" id="IPR003591">
    <property type="entry name" value="Leu-rich_rpt_typical-subtyp"/>
</dbReference>
<evidence type="ECO:0000256" key="5">
    <source>
        <dbReference type="SAM" id="MobiDB-lite"/>
    </source>
</evidence>
<sequence length="886" mass="96915">MNMNKEEESNMNMNKEEESPGSGDGKDPGSATDELDPALRDALIKRAEAEAAQVQATDLYGTATATATATATEEKKHVVVADDTAVSNARTGHQNLRKATPVSSHIPTEDNEDNILKLVADRASTAVAEQMEQDDLTAGKEKGLKVQSNQNPEDAESLPAYSGHENPSETIEPTGPHQTTWQSSNPNRPGAYMGAPGEALQRANTLRFSLVGASNAAQDELIGQISNPEDSFAQTEPHDGAQPSVATANNNSMASTNDPHLAVANLVDEDSDNEQMRPSADPVDLQAVQQREQNKKRQRHCFVLFLVMILMVAAITIGTVIGTQKQSEPDIVMATPTPSSAPTGVLDILLDRLPDYTLASINNGSETPQWKAWWWLTNHQNVTFLPEWRKMQLFALATFFYAFEGENWNPLIKERWMDDTVEECDWFSSGFGYFHEGKYYELQDLFGSLLPVKLPCNSQGQFTSLELQDLQLSGLHPSLPPELTVMTTLASIRLNLNNISVPFQFLLPAKIFNGPYSLTSLVLAMNLLSGQIPTEFGLLTSLEVLKLSHNQLTGEIPSDLGLLTSLDSLELDGNQLTNTVPSDFGLLTTLKYLSLEENELSDQVPSELGLMESLLMIDLHDNQLTGPLPSDLGLLTTRLHTLHLHENKFSGVVPSQLLLLTSLEELHLYNNQLSGTIPTEIGMLTSLMSLGLQNNSLTGTLPSQLNVTMGLSLYGNQFSGTVPSHLCSFLFCDCSQNEAPPVSTCAGLTEAPPDWPGRFPTTNAAVVLNLHTDHVPWKTKWVWQEDAKVTRIWTTVESGGPLAIPEHVYSSPFQVNADTAYRLIVYDLVAEGFNLPGWITLMAENKMVLYSLVAGEAFAEITIYVKVGADGSFGITNYTSSYTSHL</sequence>
<proteinExistence type="predicted"/>
<dbReference type="InterPro" id="IPR032675">
    <property type="entry name" value="LRR_dom_sf"/>
</dbReference>
<dbReference type="Proteomes" id="UP001153069">
    <property type="component" value="Unassembled WGS sequence"/>
</dbReference>
<feature type="region of interest" description="Disordered" evidence="5">
    <location>
        <begin position="1"/>
        <end position="40"/>
    </location>
</feature>
<gene>
    <name evidence="7" type="ORF">SEMRO_974_G226721.1</name>
</gene>
<dbReference type="InterPro" id="IPR001611">
    <property type="entry name" value="Leu-rich_rpt"/>
</dbReference>
<dbReference type="Gene3D" id="3.80.10.10">
    <property type="entry name" value="Ribonuclease Inhibitor"/>
    <property type="match status" value="1"/>
</dbReference>
<keyword evidence="1" id="KW-0433">Leucine-rich repeat</keyword>
<keyword evidence="4 6" id="KW-0472">Membrane</keyword>
<keyword evidence="2" id="KW-0732">Signal</keyword>
<keyword evidence="6" id="KW-0812">Transmembrane</keyword>
<keyword evidence="8" id="KW-1185">Reference proteome</keyword>
<feature type="compositionally biased region" description="Basic and acidic residues" evidence="5">
    <location>
        <begin position="1"/>
        <end position="18"/>
    </location>
</feature>
<evidence type="ECO:0000256" key="4">
    <source>
        <dbReference type="ARBA" id="ARBA00023136"/>
    </source>
</evidence>
<name>A0A9N8ECJ4_9STRA</name>
<evidence type="ECO:0000256" key="2">
    <source>
        <dbReference type="ARBA" id="ARBA00022729"/>
    </source>
</evidence>
<dbReference type="Pfam" id="PF00560">
    <property type="entry name" value="LRR_1"/>
    <property type="match status" value="2"/>
</dbReference>
<keyword evidence="6" id="KW-1133">Transmembrane helix</keyword>
<evidence type="ECO:0000256" key="3">
    <source>
        <dbReference type="ARBA" id="ARBA00022737"/>
    </source>
</evidence>